<proteinExistence type="predicted"/>
<accession>A0A8S5L049</accession>
<dbReference type="EMBL" id="BK013638">
    <property type="protein sequence ID" value="DAD50828.1"/>
    <property type="molecule type" value="Genomic_RNA"/>
</dbReference>
<evidence type="ECO:0000313" key="1">
    <source>
        <dbReference type="EMBL" id="DAD50828.1"/>
    </source>
</evidence>
<name>A0A8S5L049_9VIRU</name>
<reference evidence="1" key="1">
    <citation type="submission" date="2020-09" db="EMBL/GenBank/DDBJ databases">
        <title>Leviviricetes taxonomy.</title>
        <authorList>
            <person name="Stockdale S.R."/>
            <person name="Callanan J."/>
            <person name="Adriaenssens E.M."/>
            <person name="Kuhn J.H."/>
            <person name="Rumnieks J."/>
            <person name="Shkoporov A."/>
            <person name="Draper L.A."/>
            <person name="Ross P."/>
            <person name="Hill C."/>
        </authorList>
    </citation>
    <scope>NUCLEOTIDE SEQUENCE</scope>
</reference>
<organism evidence="1 2">
    <name type="scientific">ssRNA phage SRR5466725_6</name>
    <dbReference type="NCBI Taxonomy" id="2786425"/>
    <lineage>
        <taxon>Viruses</taxon>
        <taxon>Riboviria</taxon>
        <taxon>Orthornavirae</taxon>
        <taxon>Lenarviricota</taxon>
        <taxon>Leviviricetes</taxon>
        <taxon>Timlovirales</taxon>
        <taxon>Blumeviridae</taxon>
        <taxon>Dehkhevirus</taxon>
        <taxon>Dehkhevirus borboradaptatum</taxon>
    </lineage>
</organism>
<evidence type="ECO:0000313" key="2">
    <source>
        <dbReference type="Proteomes" id="UP000679667"/>
    </source>
</evidence>
<protein>
    <submittedName>
        <fullName evidence="1">Maturation protein</fullName>
    </submittedName>
</protein>
<dbReference type="RefSeq" id="YP_010770153.1">
    <property type="nucleotide sequence ID" value="NC_074180.1"/>
</dbReference>
<gene>
    <name evidence="1" type="primary">SRR5466725_6_1</name>
</gene>
<dbReference type="KEGG" id="vg:80399384"/>
<dbReference type="GeneID" id="80399384"/>
<dbReference type="Proteomes" id="UP000679667">
    <property type="component" value="Segment"/>
</dbReference>
<keyword evidence="2" id="KW-1185">Reference proteome</keyword>
<sequence>MIQLSYPEPLVQYQACYLSISEGNTGLHLLSGPHYVSPGGNYVRTYSNSIQAGYLYRDPDAYSVGNEHPILHYNATGFVSLSHDMLSPPASSMQLWPDIHEPNKTGTLIGMSDCEGHFGGYNSPSVMGYRVGVLSSLRANVIYGGYFPYYRECVVDKWCGDLHYIASLTENSPSSFTYLCKSWDRAGDLVMDCIFQYNITFDPPTRLDSYAGYSVPMEIIRTNCINNTVEVTNTTATMIATTPVTSVTGTSIDACRSKITNEANRVYSLDAPAGIPWGTLVKDAVQSIRYVNSNSIENAAGFSDIKSNLPPIRTVKRLITKKDPRALAELYLWYKYSLSPNISDSKEILNAARKKSRRYTGAFYRSQVYHIKTQVGSHSVSHECRANVKFAVSDHRDAQMRLASWGFDPGIAQGWDLIPFSFVVDWFFHVGDKLSNFDWEFDNFVNTYNYESITYSTKSKMSINMPSPFMGSLSLVRYERIISQSIPFAYAIQSNSASSHILEGAALLVTNLCD</sequence>